<sequence length="62" mass="6826">MGIQQKTKSAKDIKTATMMGTGILSKLTQLTNAVFLLSSILSKNQKGYLMDSLLVNKKLIMH</sequence>
<dbReference type="AlphaFoldDB" id="A0A5V7MZM6"/>
<proteinExistence type="predicted"/>
<reference evidence="1" key="1">
    <citation type="submission" date="2018-06" db="EMBL/GenBank/DDBJ databases">
        <authorList>
            <person name="Ashton P.M."/>
            <person name="Dallman T."/>
            <person name="Nair S."/>
            <person name="De Pinna E."/>
            <person name="Peters T."/>
            <person name="Grant K."/>
        </authorList>
    </citation>
    <scope>NUCLEOTIDE SEQUENCE</scope>
    <source>
        <strain evidence="1">458084</strain>
    </source>
</reference>
<comment type="caution">
    <text evidence="1">The sequence shown here is derived from an EMBL/GenBank/DDBJ whole genome shotgun (WGS) entry which is preliminary data.</text>
</comment>
<accession>A0A5V7MZM6</accession>
<organism evidence="1">
    <name type="scientific">Salmonella enterica subsp. enterica serovar Ouagadougou</name>
    <dbReference type="NCBI Taxonomy" id="2564899"/>
    <lineage>
        <taxon>Bacteria</taxon>
        <taxon>Pseudomonadati</taxon>
        <taxon>Pseudomonadota</taxon>
        <taxon>Gammaproteobacteria</taxon>
        <taxon>Enterobacterales</taxon>
        <taxon>Enterobacteriaceae</taxon>
        <taxon>Salmonella</taxon>
    </lineage>
</organism>
<gene>
    <name evidence="1" type="ORF">DNM41_13830</name>
</gene>
<protein>
    <submittedName>
        <fullName evidence="1">Uncharacterized protein</fullName>
    </submittedName>
</protein>
<name>A0A5V7MZM6_SALET</name>
<dbReference type="EMBL" id="AAHEBA010000012">
    <property type="protein sequence ID" value="EBV0635990.1"/>
    <property type="molecule type" value="Genomic_DNA"/>
</dbReference>
<evidence type="ECO:0000313" key="1">
    <source>
        <dbReference type="EMBL" id="EBV0635990.1"/>
    </source>
</evidence>